<feature type="compositionally biased region" description="Basic and acidic residues" evidence="1">
    <location>
        <begin position="1"/>
        <end position="21"/>
    </location>
</feature>
<organism evidence="2 3">
    <name type="scientific">Haloflavibacter putidus</name>
    <dbReference type="NCBI Taxonomy" id="2576776"/>
    <lineage>
        <taxon>Bacteria</taxon>
        <taxon>Pseudomonadati</taxon>
        <taxon>Bacteroidota</taxon>
        <taxon>Flavobacteriia</taxon>
        <taxon>Flavobacteriales</taxon>
        <taxon>Flavobacteriaceae</taxon>
        <taxon>Haloflavibacter</taxon>
    </lineage>
</organism>
<name>A0A507ZRJ4_9FLAO</name>
<keyword evidence="3" id="KW-1185">Reference proteome</keyword>
<dbReference type="EMBL" id="VIAR01000002">
    <property type="protein sequence ID" value="TQD40240.1"/>
    <property type="molecule type" value="Genomic_DNA"/>
</dbReference>
<evidence type="ECO:0000313" key="2">
    <source>
        <dbReference type="EMBL" id="TQD40240.1"/>
    </source>
</evidence>
<feature type="compositionally biased region" description="Basic and acidic residues" evidence="1">
    <location>
        <begin position="28"/>
        <end position="56"/>
    </location>
</feature>
<reference evidence="2 3" key="1">
    <citation type="submission" date="2019-06" db="EMBL/GenBank/DDBJ databases">
        <title>Flavibacter putida gen. nov., sp. nov., a novel marine bacterium of the family Flavobacteriaceae isolated from coastal seawater.</title>
        <authorList>
            <person name="Feng X."/>
        </authorList>
    </citation>
    <scope>NUCLEOTIDE SEQUENCE [LARGE SCALE GENOMIC DNA]</scope>
    <source>
        <strain evidence="2 3">PLHSN227</strain>
    </source>
</reference>
<comment type="caution">
    <text evidence="2">The sequence shown here is derived from an EMBL/GenBank/DDBJ whole genome shotgun (WGS) entry which is preliminary data.</text>
</comment>
<evidence type="ECO:0000313" key="3">
    <source>
        <dbReference type="Proteomes" id="UP000317169"/>
    </source>
</evidence>
<proteinExistence type="predicted"/>
<feature type="region of interest" description="Disordered" evidence="1">
    <location>
        <begin position="1"/>
        <end position="104"/>
    </location>
</feature>
<accession>A0A507ZRJ4</accession>
<dbReference type="OrthoDB" id="1453481at2"/>
<dbReference type="RefSeq" id="WP_141420770.1">
    <property type="nucleotide sequence ID" value="NZ_VIAR01000002.1"/>
</dbReference>
<dbReference type="Proteomes" id="UP000317169">
    <property type="component" value="Unassembled WGS sequence"/>
</dbReference>
<feature type="compositionally biased region" description="Basic and acidic residues" evidence="1">
    <location>
        <begin position="67"/>
        <end position="82"/>
    </location>
</feature>
<gene>
    <name evidence="2" type="ORF">FKR84_03310</name>
</gene>
<evidence type="ECO:0000256" key="1">
    <source>
        <dbReference type="SAM" id="MobiDB-lite"/>
    </source>
</evidence>
<protein>
    <submittedName>
        <fullName evidence="2">Uncharacterized protein</fullName>
    </submittedName>
</protein>
<sequence length="104" mass="12134">MSEQKKENSKAKESKNQKEDPYNSEITEQEKKILNQENVHKDGGDDEFLRERKRNPDFAAEDLDIPGQERAKRNKEDSKLRDEENDFYSKGGNTNKLEEDNSAD</sequence>
<dbReference type="AlphaFoldDB" id="A0A507ZRJ4"/>